<dbReference type="Gene3D" id="1.20.910.10">
    <property type="entry name" value="Heme oxygenase-like"/>
    <property type="match status" value="1"/>
</dbReference>
<dbReference type="EMBL" id="CP030750">
    <property type="protein sequence ID" value="AXA24301.1"/>
    <property type="molecule type" value="Genomic_DNA"/>
</dbReference>
<dbReference type="Pfam" id="PF01126">
    <property type="entry name" value="Heme_oxygenase"/>
    <property type="match status" value="1"/>
</dbReference>
<dbReference type="CDD" id="cd19166">
    <property type="entry name" value="HemeO-bac"/>
    <property type="match status" value="1"/>
</dbReference>
<dbReference type="GO" id="GO:0006788">
    <property type="term" value="P:heme oxidation"/>
    <property type="evidence" value="ECO:0007669"/>
    <property type="project" value="InterPro"/>
</dbReference>
<gene>
    <name evidence="1" type="ORF">C1S65_09315</name>
</gene>
<evidence type="ECO:0000313" key="2">
    <source>
        <dbReference type="Proteomes" id="UP000251617"/>
    </source>
</evidence>
<proteinExistence type="predicted"/>
<dbReference type="AlphaFoldDB" id="A0AAD0L4J6"/>
<dbReference type="RefSeq" id="WP_112897853.1">
    <property type="nucleotide sequence ID" value="NZ_CP030750.1"/>
</dbReference>
<organism evidence="1 2">
    <name type="scientific">Pseudomonas putida</name>
    <name type="common">Arthrobacter siderocapsulatus</name>
    <dbReference type="NCBI Taxonomy" id="303"/>
    <lineage>
        <taxon>Bacteria</taxon>
        <taxon>Pseudomonadati</taxon>
        <taxon>Pseudomonadota</taxon>
        <taxon>Gammaproteobacteria</taxon>
        <taxon>Pseudomonadales</taxon>
        <taxon>Pseudomonadaceae</taxon>
        <taxon>Pseudomonas</taxon>
    </lineage>
</organism>
<dbReference type="Proteomes" id="UP000251617">
    <property type="component" value="Chromosome"/>
</dbReference>
<dbReference type="SUPFAM" id="SSF48613">
    <property type="entry name" value="Heme oxygenase-like"/>
    <property type="match status" value="1"/>
</dbReference>
<reference evidence="1 2" key="1">
    <citation type="submission" date="2018-06" db="EMBL/GenBank/DDBJ databases">
        <title>The genome of Pseudomonas putida NX-1, a lignin degrader.</title>
        <authorList>
            <person name="Xu Z."/>
        </authorList>
    </citation>
    <scope>NUCLEOTIDE SEQUENCE [LARGE SCALE GENOMIC DNA]</scope>
    <source>
        <strain evidence="1 2">NX-1</strain>
    </source>
</reference>
<protein>
    <submittedName>
        <fullName evidence="1">Biliverdin-producing heme oxygenase</fullName>
    </submittedName>
</protein>
<accession>A0AAD0L4J6</accession>
<dbReference type="InterPro" id="IPR016053">
    <property type="entry name" value="Haem_Oase-like"/>
</dbReference>
<sequence>MTITSRPPPGPVLLALREGTQACHKALEARLPFFSEGFDHDAYRRLIEAYYGFHAPLEALLATHQGSERNKAGALCRDLQALKLSAEQIDALPLCRDLPAITDEASALGVMYVVEGSTLGGQVLKRAMAQRLGIDADSGGGFLDVYGSATASHWRGFIERLDRRPLSPENQARAVAAAVATFTCFERWLEQRAVLLHAIEC</sequence>
<evidence type="ECO:0000313" key="1">
    <source>
        <dbReference type="EMBL" id="AXA24301.1"/>
    </source>
</evidence>
<dbReference type="InterPro" id="IPR016084">
    <property type="entry name" value="Haem_Oase-like_multi-hlx"/>
</dbReference>
<name>A0AAD0L4J6_PSEPU</name>
<dbReference type="GO" id="GO:0004392">
    <property type="term" value="F:heme oxygenase (decyclizing) activity"/>
    <property type="evidence" value="ECO:0007669"/>
    <property type="project" value="InterPro"/>
</dbReference>